<dbReference type="PANTHER" id="PTHR24320:SF152">
    <property type="entry name" value="SHORT-CHAIN DEHYDROGENASE_REDUCTASE FAMILY PROTEIN"/>
    <property type="match status" value="1"/>
</dbReference>
<evidence type="ECO:0000313" key="5">
    <source>
        <dbReference type="Proteomes" id="UP001147746"/>
    </source>
</evidence>
<evidence type="ECO:0000256" key="2">
    <source>
        <dbReference type="ARBA" id="ARBA00022857"/>
    </source>
</evidence>
<evidence type="ECO:0000313" key="4">
    <source>
        <dbReference type="EMBL" id="KAJ5331292.1"/>
    </source>
</evidence>
<dbReference type="InterPro" id="IPR002347">
    <property type="entry name" value="SDR_fam"/>
</dbReference>
<reference evidence="4" key="1">
    <citation type="submission" date="2022-12" db="EMBL/GenBank/DDBJ databases">
        <authorList>
            <person name="Petersen C."/>
        </authorList>
    </citation>
    <scope>NUCLEOTIDE SEQUENCE</scope>
    <source>
        <strain evidence="4">IBT 21472</strain>
    </source>
</reference>
<evidence type="ECO:0000256" key="3">
    <source>
        <dbReference type="ARBA" id="ARBA00023002"/>
    </source>
</evidence>
<dbReference type="SUPFAM" id="SSF51735">
    <property type="entry name" value="NAD(P)-binding Rossmann-fold domains"/>
    <property type="match status" value="1"/>
</dbReference>
<protein>
    <submittedName>
        <fullName evidence="4">Uncharacterized protein</fullName>
    </submittedName>
</protein>
<dbReference type="PANTHER" id="PTHR24320">
    <property type="entry name" value="RETINOL DEHYDROGENASE"/>
    <property type="match status" value="1"/>
</dbReference>
<organism evidence="4 5">
    <name type="scientific">Penicillium atrosanguineum</name>
    <dbReference type="NCBI Taxonomy" id="1132637"/>
    <lineage>
        <taxon>Eukaryota</taxon>
        <taxon>Fungi</taxon>
        <taxon>Dikarya</taxon>
        <taxon>Ascomycota</taxon>
        <taxon>Pezizomycotina</taxon>
        <taxon>Eurotiomycetes</taxon>
        <taxon>Eurotiomycetidae</taxon>
        <taxon>Eurotiales</taxon>
        <taxon>Aspergillaceae</taxon>
        <taxon>Penicillium</taxon>
    </lineage>
</organism>
<gene>
    <name evidence="4" type="ORF">N7476_001075</name>
</gene>
<sequence length="324" mass="35455">MSVKFERSVLITGGTTGLGYHCALAIARKCPNYQVIIASRSDLNASAESINQSLNQDNVKFLPLDLSSLANVRAFAEDWKRNQFAPIQSLVFNAALQLPGEIEYTGDGFEKTFAVSHIGHALLFSLLQPCLADAARVVITSSGTHDPAQKTGLPDAKYTTAEDLAHPPALAAREKGRKRYSSAKLANTLYMYALHGRFTSVNEKTGKNWTVTSMDPGLMPGTGLARGASKVEMFLWLRVLPHIIPLLRLLLTPNIHLPSESGAALARLAVGADVEGVSGVYYEGLKEIRSSEDSYDQAKQEDLWKWTLETVACNERERLAFSMD</sequence>
<dbReference type="GO" id="GO:0016491">
    <property type="term" value="F:oxidoreductase activity"/>
    <property type="evidence" value="ECO:0007669"/>
    <property type="project" value="UniProtKB-KW"/>
</dbReference>
<evidence type="ECO:0000256" key="1">
    <source>
        <dbReference type="ARBA" id="ARBA00006484"/>
    </source>
</evidence>
<keyword evidence="3" id="KW-0560">Oxidoreductase</keyword>
<keyword evidence="2" id="KW-0521">NADP</keyword>
<accession>A0A9W9UC97</accession>
<dbReference type="OrthoDB" id="542013at2759"/>
<keyword evidence="5" id="KW-1185">Reference proteome</keyword>
<comment type="caution">
    <text evidence="4">The sequence shown here is derived from an EMBL/GenBank/DDBJ whole genome shotgun (WGS) entry which is preliminary data.</text>
</comment>
<dbReference type="Proteomes" id="UP001147746">
    <property type="component" value="Unassembled WGS sequence"/>
</dbReference>
<comment type="similarity">
    <text evidence="1">Belongs to the short-chain dehydrogenases/reductases (SDR) family.</text>
</comment>
<reference evidence="4" key="2">
    <citation type="journal article" date="2023" name="IMA Fungus">
        <title>Comparative genomic study of the Penicillium genus elucidates a diverse pangenome and 15 lateral gene transfer events.</title>
        <authorList>
            <person name="Petersen C."/>
            <person name="Sorensen T."/>
            <person name="Nielsen M.R."/>
            <person name="Sondergaard T.E."/>
            <person name="Sorensen J.L."/>
            <person name="Fitzpatrick D.A."/>
            <person name="Frisvad J.C."/>
            <person name="Nielsen K.L."/>
        </authorList>
    </citation>
    <scope>NUCLEOTIDE SEQUENCE</scope>
    <source>
        <strain evidence="4">IBT 21472</strain>
    </source>
</reference>
<dbReference type="AlphaFoldDB" id="A0A9W9UC97"/>
<dbReference type="InterPro" id="IPR036291">
    <property type="entry name" value="NAD(P)-bd_dom_sf"/>
</dbReference>
<dbReference type="EMBL" id="JAPZBO010000001">
    <property type="protein sequence ID" value="KAJ5331292.1"/>
    <property type="molecule type" value="Genomic_DNA"/>
</dbReference>
<dbReference type="Pfam" id="PF00106">
    <property type="entry name" value="adh_short"/>
    <property type="match status" value="1"/>
</dbReference>
<name>A0A9W9UC97_9EURO</name>
<dbReference type="Gene3D" id="3.40.50.720">
    <property type="entry name" value="NAD(P)-binding Rossmann-like Domain"/>
    <property type="match status" value="1"/>
</dbReference>
<proteinExistence type="inferred from homology"/>